<protein>
    <submittedName>
        <fullName evidence="3">Putative membrane protein</fullName>
    </submittedName>
</protein>
<dbReference type="STRING" id="1341695.BBOMB_0527"/>
<organism evidence="3 4">
    <name type="scientific">Bifidobacterium bombi DSM 19703</name>
    <dbReference type="NCBI Taxonomy" id="1341695"/>
    <lineage>
        <taxon>Bacteria</taxon>
        <taxon>Bacillati</taxon>
        <taxon>Actinomycetota</taxon>
        <taxon>Actinomycetes</taxon>
        <taxon>Bifidobacteriales</taxon>
        <taxon>Bifidobacteriaceae</taxon>
        <taxon>Bifidobacterium</taxon>
    </lineage>
</organism>
<keyword evidence="2" id="KW-0472">Membrane</keyword>
<accession>A0A080N4A7</accession>
<comment type="caution">
    <text evidence="3">The sequence shown here is derived from an EMBL/GenBank/DDBJ whole genome shotgun (WGS) entry which is preliminary data.</text>
</comment>
<dbReference type="OrthoDB" id="3225559at2"/>
<keyword evidence="4" id="KW-1185">Reference proteome</keyword>
<evidence type="ECO:0000313" key="4">
    <source>
        <dbReference type="Proteomes" id="UP000028730"/>
    </source>
</evidence>
<evidence type="ECO:0000313" key="3">
    <source>
        <dbReference type="EMBL" id="KFF31190.1"/>
    </source>
</evidence>
<keyword evidence="2" id="KW-1133">Transmembrane helix</keyword>
<reference evidence="3 4" key="1">
    <citation type="journal article" date="2014" name="Appl. Environ. Microbiol.">
        <title>Genomic encyclopedia of type strains of the genus Bifidobacterium.</title>
        <authorList>
            <person name="Milani C."/>
            <person name="Lugli G.A."/>
            <person name="Duranti S."/>
            <person name="Turroni F."/>
            <person name="Bottacini F."/>
            <person name="Mangifesta M."/>
            <person name="Sanchez B."/>
            <person name="Viappiani A."/>
            <person name="Mancabelli L."/>
            <person name="Taminiau B."/>
            <person name="Delcenserie V."/>
            <person name="Barrangou R."/>
            <person name="Margolles A."/>
            <person name="van Sinderen D."/>
            <person name="Ventura M."/>
        </authorList>
    </citation>
    <scope>NUCLEOTIDE SEQUENCE [LARGE SCALE GENOMIC DNA]</scope>
    <source>
        <strain evidence="3 4">DSM 19703</strain>
    </source>
</reference>
<evidence type="ECO:0000256" key="2">
    <source>
        <dbReference type="SAM" id="Phobius"/>
    </source>
</evidence>
<feature type="transmembrane region" description="Helical" evidence="2">
    <location>
        <begin position="45"/>
        <end position="65"/>
    </location>
</feature>
<dbReference type="eggNOG" id="ENOG5032UTZ">
    <property type="taxonomic scope" value="Bacteria"/>
</dbReference>
<dbReference type="RefSeq" id="WP_052377361.1">
    <property type="nucleotide sequence ID" value="NZ_ATLK01000001.1"/>
</dbReference>
<gene>
    <name evidence="3" type="ORF">BBOMB_0527</name>
</gene>
<feature type="transmembrane region" description="Helical" evidence="2">
    <location>
        <begin position="272"/>
        <end position="291"/>
    </location>
</feature>
<dbReference type="Proteomes" id="UP000028730">
    <property type="component" value="Unassembled WGS sequence"/>
</dbReference>
<feature type="transmembrane region" description="Helical" evidence="2">
    <location>
        <begin position="12"/>
        <end position="33"/>
    </location>
</feature>
<feature type="transmembrane region" description="Helical" evidence="2">
    <location>
        <begin position="298"/>
        <end position="317"/>
    </location>
</feature>
<dbReference type="AlphaFoldDB" id="A0A080N4A7"/>
<name>A0A080N4A7_9BIFI</name>
<keyword evidence="2" id="KW-0812">Transmembrane</keyword>
<feature type="transmembrane region" description="Helical" evidence="2">
    <location>
        <begin position="147"/>
        <end position="165"/>
    </location>
</feature>
<feature type="transmembrane region" description="Helical" evidence="2">
    <location>
        <begin position="185"/>
        <end position="209"/>
    </location>
</feature>
<proteinExistence type="predicted"/>
<sequence length="389" mass="42805">MGLHQRTETGGLVSLLICALVAWISMSVCTYLLPAAWLISRRRFLVASVIITACSTVSFIAGYLRHSQSLSEHRTWYAVARRLGETLALAVVYASTLFLISFTLFNGVSLLMGPMFLDYLIAACAACAGVASYVTYVQAQLMDAKTLASLLPLFVISGVSVAALTTDDQHWFENNFSQLGDRTTFAARMFNSTLALAGVCVIIVSYFAVSELLTTYRSRLEWNKDQGPDSSRSISHYRLRLTLLSVMLTISGLCFIGVGFMRYTPHPTLHNLSARGLTVTISLLLLTLPWLAPQLSRAMYVTSYVAFLICCFALGMWLLGRSTLTNVEAVAGLLFLGWFIIFSRQIAAIESDRMLQWISEETGKDTTEGLETTQGRGQGNPSSRLSSTR</sequence>
<feature type="transmembrane region" description="Helical" evidence="2">
    <location>
        <begin position="86"/>
        <end position="104"/>
    </location>
</feature>
<evidence type="ECO:0000256" key="1">
    <source>
        <dbReference type="SAM" id="MobiDB-lite"/>
    </source>
</evidence>
<feature type="transmembrane region" description="Helical" evidence="2">
    <location>
        <begin position="116"/>
        <end position="135"/>
    </location>
</feature>
<feature type="transmembrane region" description="Helical" evidence="2">
    <location>
        <begin position="241"/>
        <end position="260"/>
    </location>
</feature>
<feature type="region of interest" description="Disordered" evidence="1">
    <location>
        <begin position="365"/>
        <end position="389"/>
    </location>
</feature>
<dbReference type="EMBL" id="ATLK01000001">
    <property type="protein sequence ID" value="KFF31190.1"/>
    <property type="molecule type" value="Genomic_DNA"/>
</dbReference>
<feature type="compositionally biased region" description="Polar residues" evidence="1">
    <location>
        <begin position="369"/>
        <end position="389"/>
    </location>
</feature>
<feature type="transmembrane region" description="Helical" evidence="2">
    <location>
        <begin position="329"/>
        <end position="347"/>
    </location>
</feature>